<dbReference type="InterPro" id="IPR002225">
    <property type="entry name" value="3Beta_OHSteriod_DH/Estase"/>
</dbReference>
<feature type="domain" description="3-beta hydroxysteroid dehydrogenase/isomerase" evidence="2">
    <location>
        <begin position="85"/>
        <end position="331"/>
    </location>
</feature>
<dbReference type="Gene3D" id="3.40.50.720">
    <property type="entry name" value="NAD(P)-binding Rossmann-like Domain"/>
    <property type="match status" value="1"/>
</dbReference>
<dbReference type="PANTHER" id="PTHR48079:SF6">
    <property type="entry name" value="NAD(P)-BINDING DOMAIN-CONTAINING PROTEIN-RELATED"/>
    <property type="match status" value="1"/>
</dbReference>
<organism evidence="3 4">
    <name type="scientific">Streptomyces olivaceus</name>
    <dbReference type="NCBI Taxonomy" id="47716"/>
    <lineage>
        <taxon>Bacteria</taxon>
        <taxon>Bacillati</taxon>
        <taxon>Actinomycetota</taxon>
        <taxon>Actinomycetes</taxon>
        <taxon>Kitasatosporales</taxon>
        <taxon>Streptomycetaceae</taxon>
        <taxon>Streptomyces</taxon>
    </lineage>
</organism>
<feature type="region of interest" description="Disordered" evidence="1">
    <location>
        <begin position="18"/>
        <end position="59"/>
    </location>
</feature>
<keyword evidence="4" id="KW-1185">Reference proteome</keyword>
<gene>
    <name evidence="3" type="ORF">KVH32_28155</name>
</gene>
<evidence type="ECO:0000313" key="4">
    <source>
        <dbReference type="Proteomes" id="UP000758701"/>
    </source>
</evidence>
<dbReference type="Pfam" id="PF01073">
    <property type="entry name" value="3Beta_HSD"/>
    <property type="match status" value="1"/>
</dbReference>
<name>A0ABS7WCS9_STROV</name>
<dbReference type="EMBL" id="JAHSTP010000014">
    <property type="protein sequence ID" value="MBZ6155006.1"/>
    <property type="molecule type" value="Genomic_DNA"/>
</dbReference>
<evidence type="ECO:0000259" key="2">
    <source>
        <dbReference type="Pfam" id="PF01073"/>
    </source>
</evidence>
<feature type="region of interest" description="Disordered" evidence="1">
    <location>
        <begin position="408"/>
        <end position="445"/>
    </location>
</feature>
<dbReference type="Proteomes" id="UP000758701">
    <property type="component" value="Unassembled WGS sequence"/>
</dbReference>
<dbReference type="InterPro" id="IPR036291">
    <property type="entry name" value="NAD(P)-bd_dom_sf"/>
</dbReference>
<reference evidence="3 4" key="1">
    <citation type="submission" date="2021-06" db="EMBL/GenBank/DDBJ databases">
        <title>Ecological speciation of a Streptomyces species isolated from different habitats and geographic origins.</title>
        <authorList>
            <person name="Wang J."/>
        </authorList>
    </citation>
    <scope>NUCLEOTIDE SEQUENCE [LARGE SCALE GENOMIC DNA]</scope>
    <source>
        <strain evidence="3 4">FXJ8.012</strain>
    </source>
</reference>
<accession>A0ABS7WCS9</accession>
<comment type="caution">
    <text evidence="3">The sequence shown here is derived from an EMBL/GenBank/DDBJ whole genome shotgun (WGS) entry which is preliminary data.</text>
</comment>
<evidence type="ECO:0000256" key="1">
    <source>
        <dbReference type="SAM" id="MobiDB-lite"/>
    </source>
</evidence>
<sequence>MSRPASVRVRAGASVPVRGTAEASVPVRGSAEASVSARVPGDSGSGRVPGASGSGRVPAEDSLLAPVPAEVPVAPAEALVPVRVLVTGGSGFLGAEICRQLVARGTETVSLSRRPSAALTRLGVRQVHGDLTDPAAVDRALDGCDAVVHNAALAGAGGPPVPYWRTNVDGTRTVLDRCRRLGVRTLVHTSTASVAFRPGGLENADELLPRPGRYLAAYPHSKAVAETLVLDAHGPALATLALRPHIIWGPGDPHFLPALTRAVRRGRLVMPGDGANLVDTTHVRTAAHAHLLALDHLHRGRPVGGRAYFVAQGEPLPLRHVVGLLLAAAGVRAAWRPVPAGVAHAAAAVRETADRLLGSTGTHGLSRFLVAELVHPHWFDLTAARTRLGFTPPLGFADGVREAFEAAGRPASGADTLARLLPGRTPPSPPAHPAVTGTEKGTARP</sequence>
<dbReference type="InterPro" id="IPR051783">
    <property type="entry name" value="NAD(P)-dependent_oxidoreduct"/>
</dbReference>
<dbReference type="SUPFAM" id="SSF51735">
    <property type="entry name" value="NAD(P)-binding Rossmann-fold domains"/>
    <property type="match status" value="1"/>
</dbReference>
<proteinExistence type="predicted"/>
<evidence type="ECO:0000313" key="3">
    <source>
        <dbReference type="EMBL" id="MBZ6155006.1"/>
    </source>
</evidence>
<protein>
    <submittedName>
        <fullName evidence="3">NAD-dependent epimerase/dehydratase family protein</fullName>
    </submittedName>
</protein>
<dbReference type="PANTHER" id="PTHR48079">
    <property type="entry name" value="PROTEIN YEEZ"/>
    <property type="match status" value="1"/>
</dbReference>